<evidence type="ECO:0000313" key="2">
    <source>
        <dbReference type="EMBL" id="GAG03537.1"/>
    </source>
</evidence>
<gene>
    <name evidence="2" type="ORF">S01H1_36316</name>
</gene>
<feature type="domain" description="L-fucose isomerase C-terminal" evidence="1">
    <location>
        <begin position="60"/>
        <end position="186"/>
    </location>
</feature>
<organism evidence="2">
    <name type="scientific">marine sediment metagenome</name>
    <dbReference type="NCBI Taxonomy" id="412755"/>
    <lineage>
        <taxon>unclassified sequences</taxon>
        <taxon>metagenomes</taxon>
        <taxon>ecological metagenomes</taxon>
    </lineage>
</organism>
<comment type="caution">
    <text evidence="2">The sequence shown here is derived from an EMBL/GenBank/DDBJ whole genome shotgun (WGS) entry which is preliminary data.</text>
</comment>
<accession>X0UWI8</accession>
<dbReference type="GO" id="GO:0008736">
    <property type="term" value="F:L-fucose isomerase activity"/>
    <property type="evidence" value="ECO:0007669"/>
    <property type="project" value="InterPro"/>
</dbReference>
<dbReference type="GO" id="GO:0005737">
    <property type="term" value="C:cytoplasm"/>
    <property type="evidence" value="ECO:0007669"/>
    <property type="project" value="InterPro"/>
</dbReference>
<dbReference type="PANTHER" id="PTHR36120:SF1">
    <property type="entry name" value="L-FUCOSE ISOMERASE C-TERMINAL DOMAIN-CONTAINING PROTEIN"/>
    <property type="match status" value="1"/>
</dbReference>
<dbReference type="GO" id="GO:0006004">
    <property type="term" value="P:fucose metabolic process"/>
    <property type="evidence" value="ECO:0007669"/>
    <property type="project" value="InterPro"/>
</dbReference>
<protein>
    <recommendedName>
        <fullName evidence="1">L-fucose isomerase C-terminal domain-containing protein</fullName>
    </recommendedName>
</protein>
<name>X0UWI8_9ZZZZ</name>
<evidence type="ECO:0000259" key="1">
    <source>
        <dbReference type="Pfam" id="PF02952"/>
    </source>
</evidence>
<feature type="non-terminal residue" evidence="2">
    <location>
        <position position="1"/>
    </location>
</feature>
<dbReference type="AlphaFoldDB" id="X0UWI8"/>
<sequence>GIPISCETDIYGALSEYIITLATNLPATLLDINNTVPKDMYEENVEKVKNYKLNDLFMGFHCGNTPICYIKNAEMKYQLIMHRLLEPNKDPDISRGTLEGTIIPGDITLFRLQGTADYELKSYIAQGEVLDINPKSFGGIGVFAVKEMARFYRYILIAKIFPHHTGIAFKHIGKVLFETMKMLGINDIAFNQPSNLLYRNENPFS</sequence>
<reference evidence="2" key="1">
    <citation type="journal article" date="2014" name="Front. Microbiol.">
        <title>High frequency of phylogenetically diverse reductive dehalogenase-homologous genes in deep subseafloor sedimentary metagenomes.</title>
        <authorList>
            <person name="Kawai M."/>
            <person name="Futagami T."/>
            <person name="Toyoda A."/>
            <person name="Takaki Y."/>
            <person name="Nishi S."/>
            <person name="Hori S."/>
            <person name="Arai W."/>
            <person name="Tsubouchi T."/>
            <person name="Morono Y."/>
            <person name="Uchiyama I."/>
            <person name="Ito T."/>
            <person name="Fujiyama A."/>
            <person name="Inagaki F."/>
            <person name="Takami H."/>
        </authorList>
    </citation>
    <scope>NUCLEOTIDE SEQUENCE</scope>
    <source>
        <strain evidence="2">Expedition CK06-06</strain>
    </source>
</reference>
<proteinExistence type="predicted"/>
<dbReference type="InterPro" id="IPR015888">
    <property type="entry name" value="Fuc_isomerase_C"/>
</dbReference>
<dbReference type="EMBL" id="BARS01022748">
    <property type="protein sequence ID" value="GAG03537.1"/>
    <property type="molecule type" value="Genomic_DNA"/>
</dbReference>
<dbReference type="PANTHER" id="PTHR36120">
    <property type="entry name" value="FUCOSE ISOMERASE"/>
    <property type="match status" value="1"/>
</dbReference>
<dbReference type="Pfam" id="PF02952">
    <property type="entry name" value="Fucose_iso_C"/>
    <property type="match status" value="1"/>
</dbReference>